<feature type="domain" description="NADP-dependent oxidoreductase" evidence="5">
    <location>
        <begin position="31"/>
        <end position="346"/>
    </location>
</feature>
<evidence type="ECO:0000256" key="3">
    <source>
        <dbReference type="ARBA" id="ARBA00038157"/>
    </source>
</evidence>
<dbReference type="PANTHER" id="PTHR43364">
    <property type="entry name" value="NADH-SPECIFIC METHYLGLYOXAL REDUCTASE-RELATED"/>
    <property type="match status" value="1"/>
</dbReference>
<comment type="caution">
    <text evidence="6">The sequence shown here is derived from an EMBL/GenBank/DDBJ whole genome shotgun (WGS) entry which is preliminary data.</text>
</comment>
<dbReference type="Gene3D" id="3.20.20.100">
    <property type="entry name" value="NADP-dependent oxidoreductase domain"/>
    <property type="match status" value="1"/>
</dbReference>
<dbReference type="InterPro" id="IPR036812">
    <property type="entry name" value="NAD(P)_OxRdtase_dom_sf"/>
</dbReference>
<dbReference type="Proteomes" id="UP001161757">
    <property type="component" value="Unassembled WGS sequence"/>
</dbReference>
<organism evidence="6 7">
    <name type="scientific">Exophiala dermatitidis</name>
    <name type="common">Black yeast-like fungus</name>
    <name type="synonym">Wangiella dermatitidis</name>
    <dbReference type="NCBI Taxonomy" id="5970"/>
    <lineage>
        <taxon>Eukaryota</taxon>
        <taxon>Fungi</taxon>
        <taxon>Dikarya</taxon>
        <taxon>Ascomycota</taxon>
        <taxon>Pezizomycotina</taxon>
        <taxon>Eurotiomycetes</taxon>
        <taxon>Chaetothyriomycetidae</taxon>
        <taxon>Chaetothyriales</taxon>
        <taxon>Herpotrichiellaceae</taxon>
        <taxon>Exophiala</taxon>
    </lineage>
</organism>
<accession>A0AAN6ITV0</accession>
<dbReference type="Pfam" id="PF00248">
    <property type="entry name" value="Aldo_ket_red"/>
    <property type="match status" value="1"/>
</dbReference>
<dbReference type="InterPro" id="IPR050523">
    <property type="entry name" value="AKR_Detox_Biosynth"/>
</dbReference>
<protein>
    <recommendedName>
        <fullName evidence="4">Aldo-keto reductase ausK</fullName>
    </recommendedName>
</protein>
<dbReference type="InterPro" id="IPR023210">
    <property type="entry name" value="NADP_OxRdtase_dom"/>
</dbReference>
<keyword evidence="2" id="KW-0560">Oxidoreductase</keyword>
<reference evidence="6" key="1">
    <citation type="submission" date="2023-01" db="EMBL/GenBank/DDBJ databases">
        <title>Exophiala dermititidis isolated from Cystic Fibrosis Patient.</title>
        <authorList>
            <person name="Kurbessoian T."/>
            <person name="Crocker A."/>
            <person name="Murante D."/>
            <person name="Hogan D.A."/>
            <person name="Stajich J.E."/>
        </authorList>
    </citation>
    <scope>NUCLEOTIDE SEQUENCE</scope>
    <source>
        <strain evidence="6">Ex8</strain>
    </source>
</reference>
<dbReference type="GO" id="GO:0016491">
    <property type="term" value="F:oxidoreductase activity"/>
    <property type="evidence" value="ECO:0007669"/>
    <property type="project" value="UniProtKB-KW"/>
</dbReference>
<evidence type="ECO:0000313" key="6">
    <source>
        <dbReference type="EMBL" id="KAJ8991139.1"/>
    </source>
</evidence>
<gene>
    <name evidence="6" type="primary">AAD14_1</name>
    <name evidence="6" type="ORF">HRR80_005190</name>
</gene>
<dbReference type="FunFam" id="3.20.20.100:FF:000024">
    <property type="entry name" value="Aryl-alcohol dehydrogenase"/>
    <property type="match status" value="1"/>
</dbReference>
<dbReference type="AlphaFoldDB" id="A0AAN6ITV0"/>
<name>A0AAN6ITV0_EXODE</name>
<sequence length="390" mass="43567">MTEIFNPAPEPPTELGRYRILSSTAGVRVSPLQLGAMSIGEAWKGFMGTMDKEQSFKLLDAYFEAGGNFIDTANNYQDEDSEKWIGEWMEARGNRDQIVLATKYTTPYRNYDNGPAKPNGKPQTVNYSGNSRKSLHLSLRDSLKKLRTDYIDLLYLHWWDYTTSIEEIMDSLDILVKQGKVLYLGISDSPAWIVSAANEYAKAHNKTPFSVYQGRWNVMLRDFERDIIPMARHYGMALAPWDVLGGGKFQTKKALEERKKQGEGLRAAFGPSEQTEVEVKVSEALEQVAAEHGNCSITAVALAYVMSKATNVFPIVGGRKVEHLRDNIKALSIRLTDKQIEHLESVVPFDIGFPSNFIGPDPHVTGKPFGLLASSAQFAFVKAPKPIGHE</sequence>
<evidence type="ECO:0000259" key="5">
    <source>
        <dbReference type="Pfam" id="PF00248"/>
    </source>
</evidence>
<comment type="pathway">
    <text evidence="1">Secondary metabolite biosynthesis; terpenoid biosynthesis.</text>
</comment>
<comment type="similarity">
    <text evidence="3">Belongs to the aldo/keto reductase family. Aldo/keto reductase 2 subfamily.</text>
</comment>
<dbReference type="EMBL" id="JAJGCB010000009">
    <property type="protein sequence ID" value="KAJ8991139.1"/>
    <property type="molecule type" value="Genomic_DNA"/>
</dbReference>
<evidence type="ECO:0000313" key="7">
    <source>
        <dbReference type="Proteomes" id="UP001161757"/>
    </source>
</evidence>
<dbReference type="SUPFAM" id="SSF51430">
    <property type="entry name" value="NAD(P)-linked oxidoreductase"/>
    <property type="match status" value="1"/>
</dbReference>
<proteinExistence type="inferred from homology"/>
<evidence type="ECO:0000256" key="4">
    <source>
        <dbReference type="ARBA" id="ARBA00073126"/>
    </source>
</evidence>
<evidence type="ECO:0000256" key="1">
    <source>
        <dbReference type="ARBA" id="ARBA00004721"/>
    </source>
</evidence>
<dbReference type="CDD" id="cd19147">
    <property type="entry name" value="AKR_AKR9A3_9B1-4"/>
    <property type="match status" value="1"/>
</dbReference>
<dbReference type="PANTHER" id="PTHR43364:SF2">
    <property type="entry name" value="ARYL-ALCOHOL DEHYDROGENASE AAD10-RELATED"/>
    <property type="match status" value="1"/>
</dbReference>
<evidence type="ECO:0000256" key="2">
    <source>
        <dbReference type="ARBA" id="ARBA00023002"/>
    </source>
</evidence>